<comment type="caution">
    <text evidence="1">The sequence shown here is derived from an EMBL/GenBank/DDBJ whole genome shotgun (WGS) entry which is preliminary data.</text>
</comment>
<organism evidence="1 2">
    <name type="scientific">Tritrichomonas musculus</name>
    <dbReference type="NCBI Taxonomy" id="1915356"/>
    <lineage>
        <taxon>Eukaryota</taxon>
        <taxon>Metamonada</taxon>
        <taxon>Parabasalia</taxon>
        <taxon>Tritrichomonadida</taxon>
        <taxon>Tritrichomonadidae</taxon>
        <taxon>Tritrichomonas</taxon>
    </lineage>
</organism>
<gene>
    <name evidence="1" type="ORF">M9Y10_019509</name>
</gene>
<sequence length="137" mass="15933">MYKAQNGPRSVNFSIKKQAQCVKTVFLQLQQTSKQRSKTSNDSKKTILPTKNRSNLRGWFLNNHKTAKEFWIHVNRKTKPEQDVISYLDAVEDSTVKTTGENICIQRFSPRMPNSHWTELNKARCDRLEKMGLMTDS</sequence>
<dbReference type="Proteomes" id="UP001470230">
    <property type="component" value="Unassembled WGS sequence"/>
</dbReference>
<reference evidence="1 2" key="1">
    <citation type="submission" date="2024-04" db="EMBL/GenBank/DDBJ databases">
        <title>Tritrichomonas musculus Genome.</title>
        <authorList>
            <person name="Alves-Ferreira E."/>
            <person name="Grigg M."/>
            <person name="Lorenzi H."/>
            <person name="Galac M."/>
        </authorList>
    </citation>
    <scope>NUCLEOTIDE SEQUENCE [LARGE SCALE GENOMIC DNA]</scope>
    <source>
        <strain evidence="1 2">EAF2021</strain>
    </source>
</reference>
<protein>
    <submittedName>
        <fullName evidence="1">Uncharacterized protein</fullName>
    </submittedName>
</protein>
<dbReference type="EMBL" id="JAPFFF010000028">
    <property type="protein sequence ID" value="KAK8846940.1"/>
    <property type="molecule type" value="Genomic_DNA"/>
</dbReference>
<evidence type="ECO:0000313" key="2">
    <source>
        <dbReference type="Proteomes" id="UP001470230"/>
    </source>
</evidence>
<proteinExistence type="predicted"/>
<accession>A0ABR2HGI2</accession>
<name>A0ABR2HGI2_9EUKA</name>
<keyword evidence="2" id="KW-1185">Reference proteome</keyword>
<evidence type="ECO:0000313" key="1">
    <source>
        <dbReference type="EMBL" id="KAK8846940.1"/>
    </source>
</evidence>